<feature type="compositionally biased region" description="Basic residues" evidence="8">
    <location>
        <begin position="65"/>
        <end position="75"/>
    </location>
</feature>
<evidence type="ECO:0000313" key="10">
    <source>
        <dbReference type="EMBL" id="MQL96365.1"/>
    </source>
</evidence>
<evidence type="ECO:0000256" key="6">
    <source>
        <dbReference type="ARBA" id="ARBA00023242"/>
    </source>
</evidence>
<feature type="compositionally biased region" description="Low complexity" evidence="8">
    <location>
        <begin position="7"/>
        <end position="23"/>
    </location>
</feature>
<gene>
    <name evidence="10" type="ORF">Taro_029045</name>
</gene>
<evidence type="ECO:0000256" key="3">
    <source>
        <dbReference type="ARBA" id="ARBA00023125"/>
    </source>
</evidence>
<dbReference type="FunFam" id="3.30.730.10:FF:000001">
    <property type="entry name" value="Ethylene-responsive transcription factor 2"/>
    <property type="match status" value="1"/>
</dbReference>
<evidence type="ECO:0000256" key="5">
    <source>
        <dbReference type="ARBA" id="ARBA00023163"/>
    </source>
</evidence>
<dbReference type="CDD" id="cd00018">
    <property type="entry name" value="AP2"/>
    <property type="match status" value="1"/>
</dbReference>
<feature type="region of interest" description="Disordered" evidence="8">
    <location>
        <begin position="176"/>
        <end position="195"/>
    </location>
</feature>
<dbReference type="Gene3D" id="3.30.730.10">
    <property type="entry name" value="AP2/ERF domain"/>
    <property type="match status" value="1"/>
</dbReference>
<dbReference type="EMBL" id="NMUH01001910">
    <property type="protein sequence ID" value="MQL96365.1"/>
    <property type="molecule type" value="Genomic_DNA"/>
</dbReference>
<dbReference type="PANTHER" id="PTHR31985">
    <property type="entry name" value="ETHYLENE-RESPONSIVE TRANSCRIPTION FACTOR ERF042-RELATED"/>
    <property type="match status" value="1"/>
</dbReference>
<evidence type="ECO:0000259" key="9">
    <source>
        <dbReference type="PROSITE" id="PS51032"/>
    </source>
</evidence>
<dbReference type="SMART" id="SM00380">
    <property type="entry name" value="AP2"/>
    <property type="match status" value="1"/>
</dbReference>
<evidence type="ECO:0000256" key="1">
    <source>
        <dbReference type="ARBA" id="ARBA00004123"/>
    </source>
</evidence>
<keyword evidence="2" id="KW-0805">Transcription regulation</keyword>
<dbReference type="PRINTS" id="PR00367">
    <property type="entry name" value="ETHRSPELEMNT"/>
</dbReference>
<dbReference type="InterPro" id="IPR016177">
    <property type="entry name" value="DNA-bd_dom_sf"/>
</dbReference>
<comment type="caution">
    <text evidence="10">The sequence shown here is derived from an EMBL/GenBank/DDBJ whole genome shotgun (WGS) entry which is preliminary data.</text>
</comment>
<dbReference type="GO" id="GO:0003700">
    <property type="term" value="F:DNA-binding transcription factor activity"/>
    <property type="evidence" value="ECO:0007669"/>
    <property type="project" value="InterPro"/>
</dbReference>
<dbReference type="GO" id="GO:0003677">
    <property type="term" value="F:DNA binding"/>
    <property type="evidence" value="ECO:0007669"/>
    <property type="project" value="UniProtKB-KW"/>
</dbReference>
<organism evidence="10 11">
    <name type="scientific">Colocasia esculenta</name>
    <name type="common">Wild taro</name>
    <name type="synonym">Arum esculentum</name>
    <dbReference type="NCBI Taxonomy" id="4460"/>
    <lineage>
        <taxon>Eukaryota</taxon>
        <taxon>Viridiplantae</taxon>
        <taxon>Streptophyta</taxon>
        <taxon>Embryophyta</taxon>
        <taxon>Tracheophyta</taxon>
        <taxon>Spermatophyta</taxon>
        <taxon>Magnoliopsida</taxon>
        <taxon>Liliopsida</taxon>
        <taxon>Araceae</taxon>
        <taxon>Aroideae</taxon>
        <taxon>Colocasieae</taxon>
        <taxon>Colocasia</taxon>
    </lineage>
</organism>
<dbReference type="AlphaFoldDB" id="A0A843VK67"/>
<feature type="domain" description="AP2/ERF" evidence="9">
    <location>
        <begin position="75"/>
        <end position="132"/>
    </location>
</feature>
<dbReference type="SMR" id="A0A843VK67"/>
<name>A0A843VK67_COLES</name>
<feature type="region of interest" description="Disordered" evidence="8">
    <location>
        <begin position="1"/>
        <end position="76"/>
    </location>
</feature>
<dbReference type="InterPro" id="IPR051032">
    <property type="entry name" value="AP2/ERF_TF_ERF_subfamily"/>
</dbReference>
<evidence type="ECO:0000313" key="11">
    <source>
        <dbReference type="Proteomes" id="UP000652761"/>
    </source>
</evidence>
<dbReference type="InterPro" id="IPR001471">
    <property type="entry name" value="AP2/ERF_dom"/>
</dbReference>
<protein>
    <recommendedName>
        <fullName evidence="9">AP2/ERF domain-containing protein</fullName>
    </recommendedName>
</protein>
<dbReference type="PANTHER" id="PTHR31985:SF130">
    <property type="entry name" value="ETHYLENE-RESPONSIVE TRANSCRIPTION FACTOR ERF034"/>
    <property type="match status" value="1"/>
</dbReference>
<keyword evidence="5" id="KW-0804">Transcription</keyword>
<evidence type="ECO:0000256" key="7">
    <source>
        <dbReference type="ARBA" id="ARBA00024343"/>
    </source>
</evidence>
<dbReference type="PROSITE" id="PS51032">
    <property type="entry name" value="AP2_ERF"/>
    <property type="match status" value="1"/>
</dbReference>
<accession>A0A843VK67</accession>
<dbReference type="OrthoDB" id="1932364at2759"/>
<keyword evidence="11" id="KW-1185">Reference proteome</keyword>
<sequence>MVEHIITGSTSATSTTTSSSSVSDPPINLVSANALEKAAQQPKASMDMEQYGGSRKKSQGGNECRKRHKDSKHPAYRGVRMRSWGKWVSEIRQPGKKSRIWLGTFPTAEMAARAHDVAALTIKGQAAYLNFPELASQLPRPATASPKDIQAAAAEAAVAAVGGSCLRAIADSDELVRRGPPASPYPDSPSPTKRLTDCGDDSLFDLPDLLLDVNSDGCSYSSLWVPSEEAVAGGEGYGDMGFQLEQPLLWGLGEAKGSLAQEGRGI</sequence>
<dbReference type="SUPFAM" id="SSF54171">
    <property type="entry name" value="DNA-binding domain"/>
    <property type="match status" value="1"/>
</dbReference>
<dbReference type="Proteomes" id="UP000652761">
    <property type="component" value="Unassembled WGS sequence"/>
</dbReference>
<evidence type="ECO:0000256" key="4">
    <source>
        <dbReference type="ARBA" id="ARBA00023159"/>
    </source>
</evidence>
<dbReference type="InterPro" id="IPR036955">
    <property type="entry name" value="AP2/ERF_dom_sf"/>
</dbReference>
<comment type="subcellular location">
    <subcellularLocation>
        <location evidence="1">Nucleus</location>
    </subcellularLocation>
</comment>
<dbReference type="Pfam" id="PF00847">
    <property type="entry name" value="AP2"/>
    <property type="match status" value="1"/>
</dbReference>
<keyword evidence="6" id="KW-0539">Nucleus</keyword>
<evidence type="ECO:0000256" key="2">
    <source>
        <dbReference type="ARBA" id="ARBA00023015"/>
    </source>
</evidence>
<keyword evidence="4" id="KW-0010">Activator</keyword>
<keyword evidence="3" id="KW-0238">DNA-binding</keyword>
<dbReference type="GO" id="GO:0005634">
    <property type="term" value="C:nucleus"/>
    <property type="evidence" value="ECO:0007669"/>
    <property type="project" value="UniProtKB-SubCell"/>
</dbReference>
<evidence type="ECO:0000256" key="8">
    <source>
        <dbReference type="SAM" id="MobiDB-lite"/>
    </source>
</evidence>
<reference evidence="10" key="1">
    <citation type="submission" date="2017-07" db="EMBL/GenBank/DDBJ databases">
        <title>Taro Niue Genome Assembly and Annotation.</title>
        <authorList>
            <person name="Atibalentja N."/>
            <person name="Keating K."/>
            <person name="Fields C.J."/>
        </authorList>
    </citation>
    <scope>NUCLEOTIDE SEQUENCE</scope>
    <source>
        <strain evidence="10">Niue_2</strain>
        <tissue evidence="10">Leaf</tissue>
    </source>
</reference>
<comment type="similarity">
    <text evidence="7">Belongs to the AP2/ERF transcription factor family. ERF subfamily.</text>
</comment>
<proteinExistence type="inferred from homology"/>